<proteinExistence type="predicted"/>
<dbReference type="SUPFAM" id="SSF57667">
    <property type="entry name" value="beta-beta-alpha zinc fingers"/>
    <property type="match status" value="4"/>
</dbReference>
<evidence type="ECO:0000256" key="4">
    <source>
        <dbReference type="ARBA" id="ARBA00022833"/>
    </source>
</evidence>
<feature type="domain" description="C2H2-type" evidence="10">
    <location>
        <begin position="315"/>
        <end position="342"/>
    </location>
</feature>
<evidence type="ECO:0000256" key="6">
    <source>
        <dbReference type="ARBA" id="ARBA00023163"/>
    </source>
</evidence>
<organism evidence="11 12">
    <name type="scientific">Spodoptera exigua</name>
    <name type="common">Beet armyworm</name>
    <name type="synonym">Noctua fulgens</name>
    <dbReference type="NCBI Taxonomy" id="7107"/>
    <lineage>
        <taxon>Eukaryota</taxon>
        <taxon>Metazoa</taxon>
        <taxon>Ecdysozoa</taxon>
        <taxon>Arthropoda</taxon>
        <taxon>Hexapoda</taxon>
        <taxon>Insecta</taxon>
        <taxon>Pterygota</taxon>
        <taxon>Neoptera</taxon>
        <taxon>Endopterygota</taxon>
        <taxon>Lepidoptera</taxon>
        <taxon>Glossata</taxon>
        <taxon>Ditrysia</taxon>
        <taxon>Noctuoidea</taxon>
        <taxon>Noctuidae</taxon>
        <taxon>Amphipyrinae</taxon>
        <taxon>Spodoptera</taxon>
    </lineage>
</organism>
<feature type="domain" description="C2H2-type" evidence="10">
    <location>
        <begin position="343"/>
        <end position="370"/>
    </location>
</feature>
<dbReference type="PANTHER" id="PTHR24399">
    <property type="entry name" value="ZINC FINGER AND BTB DOMAIN-CONTAINING"/>
    <property type="match status" value="1"/>
</dbReference>
<dbReference type="EMBL" id="JACEFF010000025">
    <property type="protein sequence ID" value="KAH9645535.1"/>
    <property type="molecule type" value="Genomic_DNA"/>
</dbReference>
<dbReference type="SMART" id="SM00355">
    <property type="entry name" value="ZnF_C2H2"/>
    <property type="match status" value="8"/>
</dbReference>
<dbReference type="InterPro" id="IPR013087">
    <property type="entry name" value="Znf_C2H2_type"/>
</dbReference>
<dbReference type="InterPro" id="IPR036236">
    <property type="entry name" value="Znf_C2H2_sf"/>
</dbReference>
<evidence type="ECO:0000256" key="5">
    <source>
        <dbReference type="ARBA" id="ARBA00023015"/>
    </source>
</evidence>
<dbReference type="GO" id="GO:0001227">
    <property type="term" value="F:DNA-binding transcription repressor activity, RNA polymerase II-specific"/>
    <property type="evidence" value="ECO:0007669"/>
    <property type="project" value="TreeGrafter"/>
</dbReference>
<accession>A0A922MYK2</accession>
<dbReference type="PROSITE" id="PS00028">
    <property type="entry name" value="ZINC_FINGER_C2H2_1"/>
    <property type="match status" value="5"/>
</dbReference>
<keyword evidence="6" id="KW-0804">Transcription</keyword>
<keyword evidence="4" id="KW-0862">Zinc</keyword>
<dbReference type="Gene3D" id="3.30.160.60">
    <property type="entry name" value="Classic Zinc Finger"/>
    <property type="match status" value="4"/>
</dbReference>
<feature type="domain" description="C2H2-type" evidence="10">
    <location>
        <begin position="218"/>
        <end position="240"/>
    </location>
</feature>
<dbReference type="GO" id="GO:0008270">
    <property type="term" value="F:zinc ion binding"/>
    <property type="evidence" value="ECO:0007669"/>
    <property type="project" value="UniProtKB-KW"/>
</dbReference>
<dbReference type="PANTHER" id="PTHR24399:SF23">
    <property type="entry name" value="C2H2-TYPE DOMAIN-CONTAINING PROTEIN"/>
    <property type="match status" value="1"/>
</dbReference>
<evidence type="ECO:0000256" key="7">
    <source>
        <dbReference type="ARBA" id="ARBA00023242"/>
    </source>
</evidence>
<evidence type="ECO:0000256" key="3">
    <source>
        <dbReference type="ARBA" id="ARBA00022737"/>
    </source>
</evidence>
<gene>
    <name evidence="11" type="ORF">HF086_006692</name>
</gene>
<feature type="domain" description="C2H2-type" evidence="10">
    <location>
        <begin position="190"/>
        <end position="217"/>
    </location>
</feature>
<comment type="caution">
    <text evidence="11">The sequence shown here is derived from an EMBL/GenBank/DDBJ whole genome shotgun (WGS) entry which is preliminary data.</text>
</comment>
<keyword evidence="5" id="KW-0805">Transcription regulation</keyword>
<dbReference type="GO" id="GO:0005654">
    <property type="term" value="C:nucleoplasm"/>
    <property type="evidence" value="ECO:0007669"/>
    <property type="project" value="TreeGrafter"/>
</dbReference>
<name>A0A922MYK2_SPOEX</name>
<evidence type="ECO:0000256" key="9">
    <source>
        <dbReference type="SAM" id="MobiDB-lite"/>
    </source>
</evidence>
<comment type="subcellular location">
    <subcellularLocation>
        <location evidence="1">Nucleus</location>
    </subcellularLocation>
</comment>
<dbReference type="Pfam" id="PF00096">
    <property type="entry name" value="zf-C2H2"/>
    <property type="match status" value="1"/>
</dbReference>
<protein>
    <recommendedName>
        <fullName evidence="10">C2H2-type domain-containing protein</fullName>
    </recommendedName>
</protein>
<dbReference type="PROSITE" id="PS50157">
    <property type="entry name" value="ZINC_FINGER_C2H2_2"/>
    <property type="match status" value="6"/>
</dbReference>
<keyword evidence="7" id="KW-0539">Nucleus</keyword>
<evidence type="ECO:0000313" key="11">
    <source>
        <dbReference type="EMBL" id="KAH9645535.1"/>
    </source>
</evidence>
<feature type="region of interest" description="Disordered" evidence="9">
    <location>
        <begin position="111"/>
        <end position="133"/>
    </location>
</feature>
<evidence type="ECO:0000259" key="10">
    <source>
        <dbReference type="PROSITE" id="PS50157"/>
    </source>
</evidence>
<reference evidence="11" key="1">
    <citation type="journal article" date="2021" name="G3 (Bethesda)">
        <title>Genome and transcriptome analysis of the beet armyworm Spodoptera exigua reveals targets for pest control. .</title>
        <authorList>
            <person name="Simon S."/>
            <person name="Breeschoten T."/>
            <person name="Jansen H.J."/>
            <person name="Dirks R.P."/>
            <person name="Schranz M.E."/>
            <person name="Ros V.I.D."/>
        </authorList>
    </citation>
    <scope>NUCLEOTIDE SEQUENCE</scope>
    <source>
        <strain evidence="11">TB_SE_WUR_2020</strain>
    </source>
</reference>
<keyword evidence="3" id="KW-0677">Repeat</keyword>
<evidence type="ECO:0000256" key="2">
    <source>
        <dbReference type="ARBA" id="ARBA00022723"/>
    </source>
</evidence>
<keyword evidence="8" id="KW-0863">Zinc-finger</keyword>
<keyword evidence="2" id="KW-0479">Metal-binding</keyword>
<sequence>MTMASRLQFEEDLNRDPVIIEIETSDDDVMINDNIEISDGDSDLEHNNVNVLILGRNKPKSPKTSNLNHKNLDISHKIIEISDSNKNGDVHTGSELILGQKTLENVVQNIVDDSQSSTDSKASKTKKRTTELERLGADVSSRSASGEYDVYGDEYRIFKKYKFRNSGRSSTEDPFSLAVERADQFKDDVLICLICMQEFETQQGLKSHLRYHERVQMFTCSLCSKKFKTNTRLIKHRNVHNLKTFSCKLCELNFPSYRNYLLHKYTHMNDEIFKCLECNAILKWNSFKRHVLTHFEKPKKVKCSLKKSVETDFPFPCVECGKICKNRRAYNYHISKHTGVKKYQCLYCGAGFRSKKARVIHTVSHTGESKFICYVCGYKTNDFEDLFRHKGSHLENRGYTCAYCEKNYPHKSFLVNHMRCHFKITYYPCDVYD</sequence>
<evidence type="ECO:0000313" key="12">
    <source>
        <dbReference type="Proteomes" id="UP000814243"/>
    </source>
</evidence>
<evidence type="ECO:0000256" key="1">
    <source>
        <dbReference type="ARBA" id="ARBA00004123"/>
    </source>
</evidence>
<feature type="domain" description="C2H2-type" evidence="10">
    <location>
        <begin position="399"/>
        <end position="421"/>
    </location>
</feature>
<dbReference type="GO" id="GO:0000978">
    <property type="term" value="F:RNA polymerase II cis-regulatory region sequence-specific DNA binding"/>
    <property type="evidence" value="ECO:0007669"/>
    <property type="project" value="TreeGrafter"/>
</dbReference>
<dbReference type="Proteomes" id="UP000814243">
    <property type="component" value="Unassembled WGS sequence"/>
</dbReference>
<dbReference type="AlphaFoldDB" id="A0A922MYK2"/>
<evidence type="ECO:0000256" key="8">
    <source>
        <dbReference type="PROSITE-ProRule" id="PRU00042"/>
    </source>
</evidence>
<feature type="domain" description="C2H2-type" evidence="10">
    <location>
        <begin position="245"/>
        <end position="272"/>
    </location>
</feature>